<protein>
    <recommendedName>
        <fullName evidence="2">DUF676 domain-containing protein</fullName>
    </recommendedName>
</protein>
<dbReference type="EMBL" id="JAAMPC010000007">
    <property type="protein sequence ID" value="KAG2305182.1"/>
    <property type="molecule type" value="Genomic_DNA"/>
</dbReference>
<name>A0A8X7SF63_BRACI</name>
<feature type="domain" description="DUF676" evidence="2">
    <location>
        <begin position="23"/>
        <end position="64"/>
    </location>
</feature>
<evidence type="ECO:0000256" key="1">
    <source>
        <dbReference type="SAM" id="MobiDB-lite"/>
    </source>
</evidence>
<evidence type="ECO:0000313" key="4">
    <source>
        <dbReference type="Proteomes" id="UP000886595"/>
    </source>
</evidence>
<reference evidence="3 4" key="1">
    <citation type="submission" date="2020-02" db="EMBL/GenBank/DDBJ databases">
        <authorList>
            <person name="Ma Q."/>
            <person name="Huang Y."/>
            <person name="Song X."/>
            <person name="Pei D."/>
        </authorList>
    </citation>
    <scope>NUCLEOTIDE SEQUENCE [LARGE SCALE GENOMIC DNA]</scope>
    <source>
        <strain evidence="3">Sxm20200214</strain>
        <tissue evidence="3">Leaf</tissue>
    </source>
</reference>
<comment type="caution">
    <text evidence="3">The sequence shown here is derived from an EMBL/GenBank/DDBJ whole genome shotgun (WGS) entry which is preliminary data.</text>
</comment>
<evidence type="ECO:0000313" key="3">
    <source>
        <dbReference type="EMBL" id="KAG2305182.1"/>
    </source>
</evidence>
<proteinExistence type="predicted"/>
<organism evidence="3 4">
    <name type="scientific">Brassica carinata</name>
    <name type="common">Ethiopian mustard</name>
    <name type="synonym">Abyssinian cabbage</name>
    <dbReference type="NCBI Taxonomy" id="52824"/>
    <lineage>
        <taxon>Eukaryota</taxon>
        <taxon>Viridiplantae</taxon>
        <taxon>Streptophyta</taxon>
        <taxon>Embryophyta</taxon>
        <taxon>Tracheophyta</taxon>
        <taxon>Spermatophyta</taxon>
        <taxon>Magnoliopsida</taxon>
        <taxon>eudicotyledons</taxon>
        <taxon>Gunneridae</taxon>
        <taxon>Pentapetalae</taxon>
        <taxon>rosids</taxon>
        <taxon>malvids</taxon>
        <taxon>Brassicales</taxon>
        <taxon>Brassicaceae</taxon>
        <taxon>Brassiceae</taxon>
        <taxon>Brassica</taxon>
    </lineage>
</organism>
<dbReference type="InterPro" id="IPR007751">
    <property type="entry name" value="DUF676_lipase-like"/>
</dbReference>
<gene>
    <name evidence="3" type="ORF">Bca52824_033833</name>
</gene>
<feature type="region of interest" description="Disordered" evidence="1">
    <location>
        <begin position="1"/>
        <end position="20"/>
    </location>
</feature>
<accession>A0A8X7SF63</accession>
<evidence type="ECO:0000259" key="2">
    <source>
        <dbReference type="Pfam" id="PF05057"/>
    </source>
</evidence>
<dbReference type="Proteomes" id="UP000886595">
    <property type="component" value="Unassembled WGS sequence"/>
</dbReference>
<dbReference type="AlphaFoldDB" id="A0A8X7SF63"/>
<feature type="non-terminal residue" evidence="3">
    <location>
        <position position="97"/>
    </location>
</feature>
<keyword evidence="4" id="KW-1185">Reference proteome</keyword>
<dbReference type="OrthoDB" id="1743311at2759"/>
<sequence length="97" mass="11133">YPAKREEVWGGVSDDDGRSPAKREEFVKKFPEKVFVHRSDSNSSTFTFDGVDMMGERLANEVFLLLRTEGWVKEDLICGSFVRRSSCKICCGKLYEQ</sequence>
<dbReference type="Pfam" id="PF05057">
    <property type="entry name" value="DUF676"/>
    <property type="match status" value="1"/>
</dbReference>